<dbReference type="SUPFAM" id="SSF54637">
    <property type="entry name" value="Thioesterase/thiol ester dehydrase-isomerase"/>
    <property type="match status" value="1"/>
</dbReference>
<reference evidence="4" key="1">
    <citation type="journal article" date="2019" name="Int. J. Syst. Evol. Microbiol.">
        <title>The Global Catalogue of Microorganisms (GCM) 10K type strain sequencing project: providing services to taxonomists for standard genome sequencing and annotation.</title>
        <authorList>
            <consortium name="The Broad Institute Genomics Platform"/>
            <consortium name="The Broad Institute Genome Sequencing Center for Infectious Disease"/>
            <person name="Wu L."/>
            <person name="Ma J."/>
        </authorList>
    </citation>
    <scope>NUCLEOTIDE SEQUENCE [LARGE SCALE GENOMIC DNA]</scope>
    <source>
        <strain evidence="4">CGMCC 4.7329</strain>
    </source>
</reference>
<proteinExistence type="inferred from homology"/>
<organism evidence="3 4">
    <name type="scientific">Nocardia rhizosphaerihabitans</name>
    <dbReference type="NCBI Taxonomy" id="1691570"/>
    <lineage>
        <taxon>Bacteria</taxon>
        <taxon>Bacillati</taxon>
        <taxon>Actinomycetota</taxon>
        <taxon>Actinomycetes</taxon>
        <taxon>Mycobacteriales</taxon>
        <taxon>Nocardiaceae</taxon>
        <taxon>Nocardia</taxon>
    </lineage>
</organism>
<name>A0ABQ2L2V6_9NOCA</name>
<dbReference type="InterPro" id="IPR029069">
    <property type="entry name" value="HotDog_dom_sf"/>
</dbReference>
<evidence type="ECO:0000256" key="1">
    <source>
        <dbReference type="ARBA" id="ARBA00005254"/>
    </source>
</evidence>
<dbReference type="PANTHER" id="PTHR42993:SF1">
    <property type="entry name" value="MAOC-LIKE DEHYDRATASE DOMAIN-CONTAINING PROTEIN"/>
    <property type="match status" value="1"/>
</dbReference>
<dbReference type="InterPro" id="IPR002539">
    <property type="entry name" value="MaoC-like_dom"/>
</dbReference>
<evidence type="ECO:0000313" key="3">
    <source>
        <dbReference type="EMBL" id="GGO00637.1"/>
    </source>
</evidence>
<accession>A0ABQ2L2V6</accession>
<comment type="caution">
    <text evidence="3">The sequence shown here is derived from an EMBL/GenBank/DDBJ whole genome shotgun (WGS) entry which is preliminary data.</text>
</comment>
<dbReference type="InterPro" id="IPR039375">
    <property type="entry name" value="NodN-like"/>
</dbReference>
<sequence>MTRTFDSLDDIRAAVGTDLGSSRWFELTQDRINGFADTTEDRQWIHVDPERAADGPFGSTVAHGFLTLALVAPIFEEIVRTPWATAGINYGLNKVRFPSPAPVGSRVRGHIRLLEVTDISGGIQLVSQVTIEREGADRPVCVAESVTRILA</sequence>
<evidence type="ECO:0000259" key="2">
    <source>
        <dbReference type="Pfam" id="PF01575"/>
    </source>
</evidence>
<dbReference type="CDD" id="cd03450">
    <property type="entry name" value="NodN"/>
    <property type="match status" value="1"/>
</dbReference>
<gene>
    <name evidence="3" type="ORF">GCM10011610_69790</name>
</gene>
<dbReference type="RefSeq" id="WP_189034781.1">
    <property type="nucleotide sequence ID" value="NZ_BMNE01000016.1"/>
</dbReference>
<protein>
    <submittedName>
        <fullName evidence="3">MaoC family dehydratase</fullName>
    </submittedName>
</protein>
<dbReference type="Proteomes" id="UP000658127">
    <property type="component" value="Unassembled WGS sequence"/>
</dbReference>
<dbReference type="EMBL" id="BMNE01000016">
    <property type="protein sequence ID" value="GGO00637.1"/>
    <property type="molecule type" value="Genomic_DNA"/>
</dbReference>
<keyword evidence="4" id="KW-1185">Reference proteome</keyword>
<dbReference type="PANTHER" id="PTHR42993">
    <property type="entry name" value="MAOC-LIKE DEHYDRATASE DOMAIN-CONTAINING PROTEIN"/>
    <property type="match status" value="1"/>
</dbReference>
<feature type="domain" description="MaoC-like" evidence="2">
    <location>
        <begin position="13"/>
        <end position="122"/>
    </location>
</feature>
<evidence type="ECO:0000313" key="4">
    <source>
        <dbReference type="Proteomes" id="UP000658127"/>
    </source>
</evidence>
<comment type="similarity">
    <text evidence="1">Belongs to the enoyl-CoA hydratase/isomerase family.</text>
</comment>
<dbReference type="Gene3D" id="3.10.129.10">
    <property type="entry name" value="Hotdog Thioesterase"/>
    <property type="match status" value="1"/>
</dbReference>
<dbReference type="Pfam" id="PF01575">
    <property type="entry name" value="MaoC_dehydratas"/>
    <property type="match status" value="1"/>
</dbReference>